<evidence type="ECO:0000313" key="2">
    <source>
        <dbReference type="Proteomes" id="UP000250163"/>
    </source>
</evidence>
<keyword evidence="2" id="KW-1185">Reference proteome</keyword>
<dbReference type="KEGG" id="mya:MORIYA_0647"/>
<dbReference type="EMBL" id="LS483250">
    <property type="protein sequence ID" value="SQD77125.1"/>
    <property type="molecule type" value="Genomic_DNA"/>
</dbReference>
<dbReference type="AlphaFoldDB" id="A0A330LSP2"/>
<dbReference type="Proteomes" id="UP000250163">
    <property type="component" value="Chromosome MORIYA"/>
</dbReference>
<reference evidence="2" key="1">
    <citation type="submission" date="2018-05" db="EMBL/GenBank/DDBJ databases">
        <authorList>
            <person name="Cea G.-C."/>
            <person name="William W."/>
        </authorList>
    </citation>
    <scope>NUCLEOTIDE SEQUENCE [LARGE SCALE GENOMIC DNA]</scope>
    <source>
        <strain evidence="2">DB21MT 5</strain>
    </source>
</reference>
<proteinExistence type="predicted"/>
<evidence type="ECO:0000313" key="1">
    <source>
        <dbReference type="EMBL" id="SQD77125.1"/>
    </source>
</evidence>
<organism evidence="1 2">
    <name type="scientific">Moritella yayanosii</name>
    <dbReference type="NCBI Taxonomy" id="69539"/>
    <lineage>
        <taxon>Bacteria</taxon>
        <taxon>Pseudomonadati</taxon>
        <taxon>Pseudomonadota</taxon>
        <taxon>Gammaproteobacteria</taxon>
        <taxon>Alteromonadales</taxon>
        <taxon>Moritellaceae</taxon>
        <taxon>Moritella</taxon>
    </lineage>
</organism>
<name>A0A330LSP2_9GAMM</name>
<gene>
    <name evidence="1" type="ORF">MORIYA_0647</name>
</gene>
<accession>A0A330LSP2</accession>
<protein>
    <submittedName>
        <fullName evidence="1">Uncharacterized protein</fullName>
    </submittedName>
</protein>
<sequence length="70" mass="7926">MKWITRFGQVQLGAFNSWVKGSYLEDYTRRGAVDVALHMLKGAAYLERVNQLKLQGVSLSTELASYRTSD</sequence>